<comment type="caution">
    <text evidence="2">The sequence shown here is derived from an EMBL/GenBank/DDBJ whole genome shotgun (WGS) entry which is preliminary data.</text>
</comment>
<evidence type="ECO:0000313" key="3">
    <source>
        <dbReference type="Proteomes" id="UP000290540"/>
    </source>
</evidence>
<feature type="region of interest" description="Disordered" evidence="1">
    <location>
        <begin position="1"/>
        <end position="33"/>
    </location>
</feature>
<gene>
    <name evidence="2" type="ORF">BFJ63_vAg18360</name>
</gene>
<dbReference type="AlphaFoldDB" id="A0A4Q2V2A4"/>
<evidence type="ECO:0000256" key="1">
    <source>
        <dbReference type="SAM" id="MobiDB-lite"/>
    </source>
</evidence>
<reference evidence="2 3" key="1">
    <citation type="submission" date="2016-12" db="EMBL/GenBank/DDBJ databases">
        <title>Draft genome sequence of Fusarium oxysporum causing rot on Narcissus.</title>
        <authorList>
            <person name="Armitage A.D."/>
            <person name="Taylor A."/>
            <person name="Clarkson J.P."/>
            <person name="Harrison R.J."/>
            <person name="Jackson A.C."/>
        </authorList>
    </citation>
    <scope>NUCLEOTIDE SEQUENCE [LARGE SCALE GENOMIC DNA]</scope>
    <source>
        <strain evidence="2 3">N139</strain>
    </source>
</reference>
<feature type="compositionally biased region" description="Low complexity" evidence="1">
    <location>
        <begin position="1"/>
        <end position="12"/>
    </location>
</feature>
<sequence length="33" mass="3805">MSRPPIRSSPSRSSRDRDDILFVIQNVEDMGNE</sequence>
<dbReference type="EMBL" id="MQTW01000943">
    <property type="protein sequence ID" value="RYC78768.1"/>
    <property type="molecule type" value="Genomic_DNA"/>
</dbReference>
<proteinExistence type="predicted"/>
<name>A0A4Q2V2A4_FUSOX</name>
<protein>
    <submittedName>
        <fullName evidence="2">Uncharacterized protein</fullName>
    </submittedName>
</protein>
<dbReference type="Proteomes" id="UP000290540">
    <property type="component" value="Unassembled WGS sequence"/>
</dbReference>
<evidence type="ECO:0000313" key="2">
    <source>
        <dbReference type="EMBL" id="RYC78768.1"/>
    </source>
</evidence>
<accession>A0A4Q2V2A4</accession>
<organism evidence="2 3">
    <name type="scientific">Fusarium oxysporum f. sp. narcissi</name>
    <dbReference type="NCBI Taxonomy" id="451672"/>
    <lineage>
        <taxon>Eukaryota</taxon>
        <taxon>Fungi</taxon>
        <taxon>Dikarya</taxon>
        <taxon>Ascomycota</taxon>
        <taxon>Pezizomycotina</taxon>
        <taxon>Sordariomycetes</taxon>
        <taxon>Hypocreomycetidae</taxon>
        <taxon>Hypocreales</taxon>
        <taxon>Nectriaceae</taxon>
        <taxon>Fusarium</taxon>
        <taxon>Fusarium oxysporum species complex</taxon>
    </lineage>
</organism>